<dbReference type="Gene3D" id="1.20.120.20">
    <property type="entry name" value="Apolipoprotein"/>
    <property type="match status" value="1"/>
</dbReference>
<feature type="transmembrane region" description="Helical" evidence="2">
    <location>
        <begin position="66"/>
        <end position="88"/>
    </location>
</feature>
<comment type="caution">
    <text evidence="3">The sequence shown here is derived from an EMBL/GenBank/DDBJ whole genome shotgun (WGS) entry which is preliminary data.</text>
</comment>
<accession>A0A413T7R7</accession>
<feature type="transmembrane region" description="Helical" evidence="2">
    <location>
        <begin position="39"/>
        <end position="60"/>
    </location>
</feature>
<evidence type="ECO:0000313" key="3">
    <source>
        <dbReference type="EMBL" id="RHA81011.1"/>
    </source>
</evidence>
<keyword evidence="1" id="KW-0175">Coiled coil</keyword>
<evidence type="ECO:0000313" key="4">
    <source>
        <dbReference type="Proteomes" id="UP000285740"/>
    </source>
</evidence>
<feature type="transmembrane region" description="Helical" evidence="2">
    <location>
        <begin position="6"/>
        <end position="27"/>
    </location>
</feature>
<keyword evidence="2" id="KW-0812">Transmembrane</keyword>
<dbReference type="SUPFAM" id="SSF58113">
    <property type="entry name" value="Apolipoprotein A-I"/>
    <property type="match status" value="1"/>
</dbReference>
<dbReference type="InterPro" id="IPR010540">
    <property type="entry name" value="CmpB_TMEM229"/>
</dbReference>
<evidence type="ECO:0000256" key="1">
    <source>
        <dbReference type="SAM" id="Coils"/>
    </source>
</evidence>
<dbReference type="Proteomes" id="UP000285740">
    <property type="component" value="Unassembled WGS sequence"/>
</dbReference>
<proteinExistence type="predicted"/>
<protein>
    <recommendedName>
        <fullName evidence="5">ABC transporter permease</fullName>
    </recommendedName>
</protein>
<feature type="transmembrane region" description="Helical" evidence="2">
    <location>
        <begin position="109"/>
        <end position="130"/>
    </location>
</feature>
<gene>
    <name evidence="3" type="ORF">DW918_04895</name>
</gene>
<dbReference type="AlphaFoldDB" id="A0A413T7R7"/>
<dbReference type="RefSeq" id="WP_118030318.1">
    <property type="nucleotide sequence ID" value="NZ_CATZTO010000009.1"/>
</dbReference>
<feature type="coiled-coil region" evidence="1">
    <location>
        <begin position="339"/>
        <end position="366"/>
    </location>
</feature>
<sequence length="396" mass="43627">MSFDFYYVALLFFIYSFLGWCVEVAFVAITARRVENRGFLNGPVCPIYGCGMLGVLAALTPYRDNFILLFIGGFIICTAVELFGGWVLDKIFHMRWWDYTKNKFNIGGYVCLRFSIMWGLGVVAVMKLVHPPIFALVRRLPKIAGIIIISILVTIFAIDMVVTLKNLIGIRKSLGQLDKVAEDLNNLGNQIKDVVGNSAINMADRAEESLEKLDERTEESREKWANASEAAKEKFAEAVEPAREKFAEAVEPAKEKLAGAGNATRDIISNAGNATKEIITNAGGATKDIISNAGGATKEIITNAGSATKDMIYSAGNAAKDKLTAGAASKNKNQNSAMKEKWAIQRAELEAKMDSYIAKINIYNKHSLNSLPKLNKSGKSINIKEYIEMLKNKKDE</sequence>
<dbReference type="Pfam" id="PF06541">
    <property type="entry name" value="ABC_trans_CmpB"/>
    <property type="match status" value="1"/>
</dbReference>
<name>A0A413T7R7_9FIRM</name>
<dbReference type="EMBL" id="QSFV01000010">
    <property type="protein sequence ID" value="RHA81011.1"/>
    <property type="molecule type" value="Genomic_DNA"/>
</dbReference>
<keyword evidence="2" id="KW-0472">Membrane</keyword>
<reference evidence="3 4" key="1">
    <citation type="submission" date="2018-08" db="EMBL/GenBank/DDBJ databases">
        <title>A genome reference for cultivated species of the human gut microbiota.</title>
        <authorList>
            <person name="Zou Y."/>
            <person name="Xue W."/>
            <person name="Luo G."/>
        </authorList>
    </citation>
    <scope>NUCLEOTIDE SEQUENCE [LARGE SCALE GENOMIC DNA]</scope>
    <source>
        <strain evidence="3 4">AM42-30</strain>
    </source>
</reference>
<feature type="coiled-coil region" evidence="1">
    <location>
        <begin position="196"/>
        <end position="223"/>
    </location>
</feature>
<evidence type="ECO:0000256" key="2">
    <source>
        <dbReference type="SAM" id="Phobius"/>
    </source>
</evidence>
<keyword evidence="2" id="KW-1133">Transmembrane helix</keyword>
<evidence type="ECO:0008006" key="5">
    <source>
        <dbReference type="Google" id="ProtNLM"/>
    </source>
</evidence>
<organism evidence="3 4">
    <name type="scientific">Eubacterium ventriosum</name>
    <dbReference type="NCBI Taxonomy" id="39496"/>
    <lineage>
        <taxon>Bacteria</taxon>
        <taxon>Bacillati</taxon>
        <taxon>Bacillota</taxon>
        <taxon>Clostridia</taxon>
        <taxon>Eubacteriales</taxon>
        <taxon>Eubacteriaceae</taxon>
        <taxon>Eubacterium</taxon>
    </lineage>
</organism>
<feature type="transmembrane region" description="Helical" evidence="2">
    <location>
        <begin position="142"/>
        <end position="164"/>
    </location>
</feature>